<evidence type="ECO:0000313" key="1">
    <source>
        <dbReference type="EMBL" id="GID12945.1"/>
    </source>
</evidence>
<evidence type="ECO:0008006" key="3">
    <source>
        <dbReference type="Google" id="ProtNLM"/>
    </source>
</evidence>
<organism evidence="1 2">
    <name type="scientific">Actinocatenispora rupis</name>
    <dbReference type="NCBI Taxonomy" id="519421"/>
    <lineage>
        <taxon>Bacteria</taxon>
        <taxon>Bacillati</taxon>
        <taxon>Actinomycetota</taxon>
        <taxon>Actinomycetes</taxon>
        <taxon>Micromonosporales</taxon>
        <taxon>Micromonosporaceae</taxon>
        <taxon>Actinocatenispora</taxon>
    </lineage>
</organism>
<dbReference type="RefSeq" id="WP_203659458.1">
    <property type="nucleotide sequence ID" value="NZ_BAAAZM010000008.1"/>
</dbReference>
<keyword evidence="2" id="KW-1185">Reference proteome</keyword>
<reference evidence="1" key="1">
    <citation type="submission" date="2021-01" db="EMBL/GenBank/DDBJ databases">
        <title>Whole genome shotgun sequence of Actinocatenispora rupis NBRC 107355.</title>
        <authorList>
            <person name="Komaki H."/>
            <person name="Tamura T."/>
        </authorList>
    </citation>
    <scope>NUCLEOTIDE SEQUENCE</scope>
    <source>
        <strain evidence="1">NBRC 107355</strain>
    </source>
</reference>
<evidence type="ECO:0000313" key="2">
    <source>
        <dbReference type="Proteomes" id="UP000612808"/>
    </source>
</evidence>
<dbReference type="EMBL" id="BOMB01000021">
    <property type="protein sequence ID" value="GID12945.1"/>
    <property type="molecule type" value="Genomic_DNA"/>
</dbReference>
<protein>
    <recommendedName>
        <fullName evidence="3">MftR C-terminal domain-containing protein</fullName>
    </recommendedName>
</protein>
<proteinExistence type="predicted"/>
<gene>
    <name evidence="1" type="ORF">Aru02nite_38340</name>
</gene>
<dbReference type="AlphaFoldDB" id="A0A8J3J1R2"/>
<sequence length="158" mass="17061">MTTRDLPGRDELRDQLVRLVDARLLDPLEILLDDTAVRVARRAAHRGADDWAGTLLGADPAAATMTAARLVAALYPGDTAFDPPLDWWATPLGRVVAHRVGHPGATAVSYAVAGAMLGVTRQGVHDLVTRHKLDRHPDGGVRTDSVRDRLHQLSGRTT</sequence>
<name>A0A8J3J1R2_9ACTN</name>
<dbReference type="Proteomes" id="UP000612808">
    <property type="component" value="Unassembled WGS sequence"/>
</dbReference>
<accession>A0A8J3J1R2</accession>
<comment type="caution">
    <text evidence="1">The sequence shown here is derived from an EMBL/GenBank/DDBJ whole genome shotgun (WGS) entry which is preliminary data.</text>
</comment>